<feature type="compositionally biased region" description="Basic and acidic residues" evidence="1">
    <location>
        <begin position="16"/>
        <end position="30"/>
    </location>
</feature>
<proteinExistence type="predicted"/>
<evidence type="ECO:0000313" key="2">
    <source>
        <dbReference type="Proteomes" id="UP000694888"/>
    </source>
</evidence>
<gene>
    <name evidence="3" type="primary">LOC106011652</name>
</gene>
<reference evidence="3" key="1">
    <citation type="submission" date="2025-08" db="UniProtKB">
        <authorList>
            <consortium name="RefSeq"/>
        </authorList>
    </citation>
    <scope>IDENTIFICATION</scope>
</reference>
<accession>A0ABM0ZZ43</accession>
<dbReference type="GeneID" id="106011652"/>
<feature type="non-terminal residue" evidence="3">
    <location>
        <position position="175"/>
    </location>
</feature>
<keyword evidence="2" id="KW-1185">Reference proteome</keyword>
<name>A0ABM0ZZ43_APLCA</name>
<organism evidence="2 3">
    <name type="scientific">Aplysia californica</name>
    <name type="common">California sea hare</name>
    <dbReference type="NCBI Taxonomy" id="6500"/>
    <lineage>
        <taxon>Eukaryota</taxon>
        <taxon>Metazoa</taxon>
        <taxon>Spiralia</taxon>
        <taxon>Lophotrochozoa</taxon>
        <taxon>Mollusca</taxon>
        <taxon>Gastropoda</taxon>
        <taxon>Heterobranchia</taxon>
        <taxon>Euthyneura</taxon>
        <taxon>Tectipleura</taxon>
        <taxon>Aplysiida</taxon>
        <taxon>Aplysioidea</taxon>
        <taxon>Aplysiidae</taxon>
        <taxon>Aplysia</taxon>
    </lineage>
</organism>
<protein>
    <submittedName>
        <fullName evidence="3">Uncharacterized protein LOC106011652</fullName>
    </submittedName>
</protein>
<dbReference type="Proteomes" id="UP000694888">
    <property type="component" value="Unplaced"/>
</dbReference>
<feature type="region of interest" description="Disordered" evidence="1">
    <location>
        <begin position="1"/>
        <end position="38"/>
    </location>
</feature>
<evidence type="ECO:0000256" key="1">
    <source>
        <dbReference type="SAM" id="MobiDB-lite"/>
    </source>
</evidence>
<dbReference type="RefSeq" id="XP_012937501.1">
    <property type="nucleotide sequence ID" value="XM_013082047.2"/>
</dbReference>
<sequence length="175" mass="19360">MAEASAARSSDTVVDSETRAVEGRYRGTHEVEEDCPAAEAGGPLSSFFGWSKKRGHPQFLPVCEFGEDHVRSSFPDVDRLIVDEVVRDVKSWADRVVRIRVPLISTQRPDTWAGGQAYPFAAYRGRRVNNVGSGFVSCVECRCDGGCRCGDCPLGTPDGNKYWRIVVFTARHVVY</sequence>
<evidence type="ECO:0000313" key="3">
    <source>
        <dbReference type="RefSeq" id="XP_012937501.1"/>
    </source>
</evidence>